<dbReference type="InterPro" id="IPR050695">
    <property type="entry name" value="N-acetylmuramoyl_amidase_3"/>
</dbReference>
<dbReference type="EC" id="3.5.1.28" evidence="4"/>
<dbReference type="Pfam" id="PF01520">
    <property type="entry name" value="Amidase_3"/>
    <property type="match status" value="1"/>
</dbReference>
<evidence type="ECO:0000256" key="2">
    <source>
        <dbReference type="SAM" id="MobiDB-lite"/>
    </source>
</evidence>
<dbReference type="RefSeq" id="WP_227710474.1">
    <property type="nucleotide sequence ID" value="NZ_JAJEQW010000012.1"/>
</dbReference>
<feature type="compositionally biased region" description="Basic and acidic residues" evidence="2">
    <location>
        <begin position="243"/>
        <end position="252"/>
    </location>
</feature>
<comment type="caution">
    <text evidence="4">The sequence shown here is derived from an EMBL/GenBank/DDBJ whole genome shotgun (WGS) entry which is preliminary data.</text>
</comment>
<dbReference type="Gene3D" id="3.40.630.40">
    <property type="entry name" value="Zn-dependent exopeptidases"/>
    <property type="match status" value="1"/>
</dbReference>
<dbReference type="Proteomes" id="UP001198893">
    <property type="component" value="Unassembled WGS sequence"/>
</dbReference>
<dbReference type="PANTHER" id="PTHR30404">
    <property type="entry name" value="N-ACETYLMURAMOYL-L-ALANINE AMIDASE"/>
    <property type="match status" value="1"/>
</dbReference>
<dbReference type="EMBL" id="JAJEQW010000012">
    <property type="protein sequence ID" value="MCC2242813.1"/>
    <property type="molecule type" value="Genomic_DNA"/>
</dbReference>
<evidence type="ECO:0000313" key="5">
    <source>
        <dbReference type="Proteomes" id="UP001198893"/>
    </source>
</evidence>
<dbReference type="GO" id="GO:0030288">
    <property type="term" value="C:outer membrane-bounded periplasmic space"/>
    <property type="evidence" value="ECO:0007669"/>
    <property type="project" value="TreeGrafter"/>
</dbReference>
<dbReference type="GO" id="GO:0009253">
    <property type="term" value="P:peptidoglycan catabolic process"/>
    <property type="evidence" value="ECO:0007669"/>
    <property type="project" value="InterPro"/>
</dbReference>
<organism evidence="4 5">
    <name type="scientific">Roseburia amylophila</name>
    <dbReference type="NCBI Taxonomy" id="2981794"/>
    <lineage>
        <taxon>Bacteria</taxon>
        <taxon>Bacillati</taxon>
        <taxon>Bacillota</taxon>
        <taxon>Clostridia</taxon>
        <taxon>Lachnospirales</taxon>
        <taxon>Lachnospiraceae</taxon>
        <taxon>Roseburia</taxon>
    </lineage>
</organism>
<evidence type="ECO:0000256" key="1">
    <source>
        <dbReference type="ARBA" id="ARBA00022801"/>
    </source>
</evidence>
<accession>A0AAW4WKH5</accession>
<proteinExistence type="predicted"/>
<dbReference type="SMART" id="SM00646">
    <property type="entry name" value="Ami_3"/>
    <property type="match status" value="1"/>
</dbReference>
<dbReference type="PANTHER" id="PTHR30404:SF0">
    <property type="entry name" value="N-ACETYLMURAMOYL-L-ALANINE AMIDASE AMIC"/>
    <property type="match status" value="1"/>
</dbReference>
<protein>
    <submittedName>
        <fullName evidence="4">N-acetylmuramoyl-L-alanine amidase</fullName>
        <ecNumber evidence="4">3.5.1.28</ecNumber>
    </submittedName>
</protein>
<dbReference type="InterPro" id="IPR002508">
    <property type="entry name" value="MurNAc-LAA_cat"/>
</dbReference>
<gene>
    <name evidence="4" type="ORF">LKD47_10935</name>
</gene>
<reference evidence="4" key="1">
    <citation type="submission" date="2021-10" db="EMBL/GenBank/DDBJ databases">
        <title>Anaerobic single-cell dispensing facilitates the cultivation of human gut bacteria.</title>
        <authorList>
            <person name="Afrizal A."/>
        </authorList>
    </citation>
    <scope>NUCLEOTIDE SEQUENCE</scope>
    <source>
        <strain evidence="4">CLA-AA-H204</strain>
    </source>
</reference>
<dbReference type="CDD" id="cd02696">
    <property type="entry name" value="MurNAc-LAA"/>
    <property type="match status" value="1"/>
</dbReference>
<dbReference type="SUPFAM" id="SSF53187">
    <property type="entry name" value="Zn-dependent exopeptidases"/>
    <property type="match status" value="1"/>
</dbReference>
<name>A0AAW4WKH5_9FIRM</name>
<dbReference type="GO" id="GO:0008745">
    <property type="term" value="F:N-acetylmuramoyl-L-alanine amidase activity"/>
    <property type="evidence" value="ECO:0007669"/>
    <property type="project" value="UniProtKB-EC"/>
</dbReference>
<keyword evidence="1 4" id="KW-0378">Hydrolase</keyword>
<evidence type="ECO:0000259" key="3">
    <source>
        <dbReference type="SMART" id="SM00646"/>
    </source>
</evidence>
<sequence length="252" mass="27653">MKKRMELYMAVLLLVAVCLLSKEGAVLVSSMRAAEEKPCIVVDAGHGGDDPGKIGIHGELEKNINLAIAKKVKARLEKENITVILTRETDESLDKGESGSKKVADMRNRCRLIDEAKPLFTISVHQNSYTEESISGAQCFYFGQSEEGRKIAGIMQESLRSHLDTENKREAKANESYYLLKKTAYPTVIVECGFLSNSEEAAKLSTGEYQEAVAEAIADGILDCLGNETADTEEAGMSNETADTEKQKTKQH</sequence>
<feature type="region of interest" description="Disordered" evidence="2">
    <location>
        <begin position="230"/>
        <end position="252"/>
    </location>
</feature>
<feature type="domain" description="MurNAc-LAA" evidence="3">
    <location>
        <begin position="110"/>
        <end position="222"/>
    </location>
</feature>
<dbReference type="AlphaFoldDB" id="A0AAW4WKH5"/>
<evidence type="ECO:0000313" key="4">
    <source>
        <dbReference type="EMBL" id="MCC2242813.1"/>
    </source>
</evidence>